<keyword evidence="3 5" id="KW-0093">Biotin biosynthesis</keyword>
<feature type="binding site" evidence="5">
    <location>
        <begin position="143"/>
        <end position="147"/>
    </location>
    <ligand>
        <name>substrate</name>
    </ligand>
</feature>
<feature type="active site" evidence="5">
    <location>
        <position position="207"/>
    </location>
</feature>
<accession>A0A6N4DRA8</accession>
<dbReference type="HAMAP" id="MF_01260">
    <property type="entry name" value="Carboxylester"/>
    <property type="match status" value="1"/>
</dbReference>
<protein>
    <recommendedName>
        <fullName evidence="5">Pimeloyl-[acyl-carrier protein] methyl ester esterase</fullName>
        <ecNumber evidence="5">3.1.1.85</ecNumber>
    </recommendedName>
    <alternativeName>
        <fullName evidence="5">Biotin synthesis protein BioH</fullName>
    </alternativeName>
    <alternativeName>
        <fullName evidence="5">Carboxylesterase BioH</fullName>
    </alternativeName>
</protein>
<dbReference type="UniPathway" id="UPA00078"/>
<organism evidence="7 8">
    <name type="scientific">Candidatus Sedimenticola endophacoides</name>
    <dbReference type="NCBI Taxonomy" id="2548426"/>
    <lineage>
        <taxon>Bacteria</taxon>
        <taxon>Pseudomonadati</taxon>
        <taxon>Pseudomonadota</taxon>
        <taxon>Gammaproteobacteria</taxon>
        <taxon>Chromatiales</taxon>
        <taxon>Sedimenticolaceae</taxon>
        <taxon>Sedimenticola</taxon>
    </lineage>
</organism>
<dbReference type="PANTHER" id="PTHR43798:SF31">
    <property type="entry name" value="AB HYDROLASE SUPERFAMILY PROTEIN YCLE"/>
    <property type="match status" value="1"/>
</dbReference>
<comment type="similarity">
    <text evidence="5">Belongs to the AB hydrolase superfamily. Carboxylesterase BioH family.</text>
</comment>
<dbReference type="NCBIfam" id="TIGR01738">
    <property type="entry name" value="bioH"/>
    <property type="match status" value="1"/>
</dbReference>
<evidence type="ECO:0000256" key="4">
    <source>
        <dbReference type="ARBA" id="ARBA00022801"/>
    </source>
</evidence>
<sequence length="264" mass="28901">MRLHAEVRGRGPDLLLLHGWGMNAAVWTPLLAPLAAHFRLTLIELPGHGASGYDPTAVTLDDWAGAVLEAAPRRAAWLGWSLGGQIALRAALLEPARVERLLLVAANPSFVRRDDWPHAMDGATLEQFAAALLEQPRQTLERFLSLQVRGDEAARETLRLLRQEIARRPAPDPRALERGLALLRDVDLRAQLARIACPMLWLLGERDSLVPAALDAELERRVPAARRMILPGCAHAPFLSHPEQSLRALMAFMGVSDAGTAASH</sequence>
<dbReference type="AlphaFoldDB" id="A0A6N4DRA8"/>
<comment type="subunit">
    <text evidence="5">Monomer.</text>
</comment>
<evidence type="ECO:0000256" key="3">
    <source>
        <dbReference type="ARBA" id="ARBA00022756"/>
    </source>
</evidence>
<dbReference type="Pfam" id="PF12697">
    <property type="entry name" value="Abhydrolase_6"/>
    <property type="match status" value="1"/>
</dbReference>
<keyword evidence="1 5" id="KW-0719">Serine esterase</keyword>
<comment type="caution">
    <text evidence="7">The sequence shown here is derived from an EMBL/GenBank/DDBJ whole genome shotgun (WGS) entry which is preliminary data.</text>
</comment>
<keyword evidence="2 5" id="KW-0963">Cytoplasm</keyword>
<comment type="subcellular location">
    <subcellularLocation>
        <location evidence="5">Cytoplasm</location>
    </subcellularLocation>
</comment>
<comment type="function">
    <text evidence="5">The physiological role of BioH is to remove the methyl group introduced by BioC when the pimeloyl moiety is complete. It allows to synthesize pimeloyl-ACP via the fatty acid synthetic pathway through the hydrolysis of the ester bonds of pimeloyl-ACP esters.</text>
</comment>
<dbReference type="EMBL" id="PQCO01000179">
    <property type="protein sequence ID" value="PUE02480.1"/>
    <property type="molecule type" value="Genomic_DNA"/>
</dbReference>
<reference evidence="7 8" key="1">
    <citation type="submission" date="2018-01" db="EMBL/GenBank/DDBJ databases">
        <title>Novel co-symbiosis in the lucinid bivalve Phacoides pectinatus.</title>
        <authorList>
            <person name="Lim S.J."/>
            <person name="Davis B.G."/>
            <person name="Gill D.E."/>
            <person name="Engel A.S."/>
            <person name="Anderson L.C."/>
            <person name="Campbell B.J."/>
        </authorList>
    </citation>
    <scope>NUCLEOTIDE SEQUENCE [LARGE SCALE GENOMIC DNA]</scope>
    <source>
        <strain evidence="7">N3_P5</strain>
    </source>
</reference>
<dbReference type="GO" id="GO:0005737">
    <property type="term" value="C:cytoplasm"/>
    <property type="evidence" value="ECO:0007669"/>
    <property type="project" value="UniProtKB-SubCell"/>
</dbReference>
<evidence type="ECO:0000259" key="6">
    <source>
        <dbReference type="Pfam" id="PF12697"/>
    </source>
</evidence>
<dbReference type="PANTHER" id="PTHR43798">
    <property type="entry name" value="MONOACYLGLYCEROL LIPASE"/>
    <property type="match status" value="1"/>
</dbReference>
<feature type="binding site" evidence="5">
    <location>
        <position position="235"/>
    </location>
    <ligand>
        <name>substrate</name>
    </ligand>
</feature>
<feature type="active site" description="Nucleophile" evidence="5">
    <location>
        <position position="81"/>
    </location>
</feature>
<evidence type="ECO:0000256" key="5">
    <source>
        <dbReference type="HAMAP-Rule" id="MF_01260"/>
    </source>
</evidence>
<comment type="catalytic activity">
    <reaction evidence="5">
        <text>6-carboxyhexanoyl-[ACP] methyl ester + H2O = 6-carboxyhexanoyl-[ACP] + methanol + H(+)</text>
        <dbReference type="Rhea" id="RHEA:42700"/>
        <dbReference type="Rhea" id="RHEA-COMP:9955"/>
        <dbReference type="Rhea" id="RHEA-COMP:10186"/>
        <dbReference type="ChEBI" id="CHEBI:15377"/>
        <dbReference type="ChEBI" id="CHEBI:15378"/>
        <dbReference type="ChEBI" id="CHEBI:17790"/>
        <dbReference type="ChEBI" id="CHEBI:78846"/>
        <dbReference type="ChEBI" id="CHEBI:82735"/>
        <dbReference type="EC" id="3.1.1.85"/>
    </reaction>
</comment>
<dbReference type="GO" id="GO:0016020">
    <property type="term" value="C:membrane"/>
    <property type="evidence" value="ECO:0007669"/>
    <property type="project" value="TreeGrafter"/>
</dbReference>
<dbReference type="InterPro" id="IPR050266">
    <property type="entry name" value="AB_hydrolase_sf"/>
</dbReference>
<dbReference type="Gene3D" id="3.40.50.1820">
    <property type="entry name" value="alpha/beta hydrolase"/>
    <property type="match status" value="1"/>
</dbReference>
<dbReference type="InterPro" id="IPR000073">
    <property type="entry name" value="AB_hydrolase_1"/>
</dbReference>
<dbReference type="SUPFAM" id="SSF53474">
    <property type="entry name" value="alpha/beta-Hydrolases"/>
    <property type="match status" value="1"/>
</dbReference>
<feature type="active site" evidence="5">
    <location>
        <position position="235"/>
    </location>
</feature>
<dbReference type="EC" id="3.1.1.85" evidence="5"/>
<evidence type="ECO:0000313" key="7">
    <source>
        <dbReference type="EMBL" id="PUE02480.1"/>
    </source>
</evidence>
<dbReference type="InterPro" id="IPR029058">
    <property type="entry name" value="AB_hydrolase_fold"/>
</dbReference>
<evidence type="ECO:0000256" key="2">
    <source>
        <dbReference type="ARBA" id="ARBA00022490"/>
    </source>
</evidence>
<feature type="binding site" evidence="5">
    <location>
        <begin position="81"/>
        <end position="82"/>
    </location>
    <ligand>
        <name>substrate</name>
    </ligand>
</feature>
<comment type="pathway">
    <text evidence="5">Cofactor biosynthesis; biotin biosynthesis.</text>
</comment>
<evidence type="ECO:0000313" key="8">
    <source>
        <dbReference type="Proteomes" id="UP000250928"/>
    </source>
</evidence>
<gene>
    <name evidence="5 7" type="primary">bioH</name>
    <name evidence="7" type="ORF">C3L24_06155</name>
</gene>
<feature type="binding site" evidence="5">
    <location>
        <position position="20"/>
    </location>
    <ligand>
        <name>substrate</name>
    </ligand>
</feature>
<dbReference type="GO" id="GO:0090499">
    <property type="term" value="F:pimelyl-[acyl-carrier protein] methyl ester esterase activity"/>
    <property type="evidence" value="ECO:0007669"/>
    <property type="project" value="UniProtKB-EC"/>
</dbReference>
<keyword evidence="4 5" id="KW-0378">Hydrolase</keyword>
<proteinExistence type="inferred from homology"/>
<dbReference type="InterPro" id="IPR010076">
    <property type="entry name" value="BioH"/>
</dbReference>
<evidence type="ECO:0000256" key="1">
    <source>
        <dbReference type="ARBA" id="ARBA00022487"/>
    </source>
</evidence>
<dbReference type="Proteomes" id="UP000250928">
    <property type="component" value="Unassembled WGS sequence"/>
</dbReference>
<dbReference type="GO" id="GO:0009102">
    <property type="term" value="P:biotin biosynthetic process"/>
    <property type="evidence" value="ECO:0007669"/>
    <property type="project" value="UniProtKB-UniRule"/>
</dbReference>
<name>A0A6N4DRA8_9GAMM</name>
<feature type="domain" description="AB hydrolase-1" evidence="6">
    <location>
        <begin position="14"/>
        <end position="244"/>
    </location>
</feature>